<dbReference type="PANTHER" id="PTHR31286">
    <property type="entry name" value="GLYCINE-RICH CELL WALL STRUCTURAL PROTEIN 1.8-LIKE"/>
    <property type="match status" value="1"/>
</dbReference>
<evidence type="ECO:0008006" key="4">
    <source>
        <dbReference type="Google" id="ProtNLM"/>
    </source>
</evidence>
<feature type="compositionally biased region" description="Basic residues" evidence="1">
    <location>
        <begin position="314"/>
        <end position="335"/>
    </location>
</feature>
<protein>
    <recommendedName>
        <fullName evidence="4">DUF4283 domain-containing protein</fullName>
    </recommendedName>
</protein>
<accession>A0ABQ7B115</accession>
<gene>
    <name evidence="2" type="ORF">DY000_02061116</name>
</gene>
<feature type="region of interest" description="Disordered" evidence="1">
    <location>
        <begin position="424"/>
        <end position="448"/>
    </location>
</feature>
<name>A0ABQ7B115_BRACR</name>
<organism evidence="2 3">
    <name type="scientific">Brassica cretica</name>
    <name type="common">Mustard</name>
    <dbReference type="NCBI Taxonomy" id="69181"/>
    <lineage>
        <taxon>Eukaryota</taxon>
        <taxon>Viridiplantae</taxon>
        <taxon>Streptophyta</taxon>
        <taxon>Embryophyta</taxon>
        <taxon>Tracheophyta</taxon>
        <taxon>Spermatophyta</taxon>
        <taxon>Magnoliopsida</taxon>
        <taxon>eudicotyledons</taxon>
        <taxon>Gunneridae</taxon>
        <taxon>Pentapetalae</taxon>
        <taxon>rosids</taxon>
        <taxon>malvids</taxon>
        <taxon>Brassicales</taxon>
        <taxon>Brassicaceae</taxon>
        <taxon>Brassiceae</taxon>
        <taxon>Brassica</taxon>
    </lineage>
</organism>
<feature type="compositionally biased region" description="Basic and acidic residues" evidence="1">
    <location>
        <begin position="380"/>
        <end position="391"/>
    </location>
</feature>
<dbReference type="InterPro" id="IPR040256">
    <property type="entry name" value="At4g02000-like"/>
</dbReference>
<evidence type="ECO:0000256" key="1">
    <source>
        <dbReference type="SAM" id="MobiDB-lite"/>
    </source>
</evidence>
<feature type="region of interest" description="Disordered" evidence="1">
    <location>
        <begin position="369"/>
        <end position="403"/>
    </location>
</feature>
<sequence length="582" mass="63955">MAPKKKCHNALCGSSKMARLQAVSKPSISVNSLKKKCPIAGALGSVAEAVTEVAPETVLPTITVVDAGNLVGSVSQNLDSYAQSSEIQTIVEDFTPATCGEEGVACLTPNHSISNSAETPTLVVHEKTKETKSYASLLKVSAELEEIGTPSEHVSGVPFVLIPDENIAAAKEEFKEFIYARFHGDCPAMGRIIGVVNALWARNYFTPDEAPITQAIVPVELRNVPYLLFNKESLSRLATAVGKPISLYPETERKENFKVAKLYVRVDLTKPLPRKIISGFSNGKETTIEVSYPWLPLKCELCLKYGHLQKKCRTHIPKVNPPRKRSASPSTRRKAPNNPSQDRVLVAEKVLPISDTRKWADIEEGELVEDLPAPVQNETDVAKDSSTKEGVVEPPCGLAGDNEDAQEIEKTNSASVRAATLGNEAAGSETHPSNQSRNNDDPKSSGRYARGPDNPFFLIVLKMLKWINLSTIHTCLDCLKEPKLTSNTKPDIIACLGAWYTWDRILQTSLEGLIHKDSNKRIQTGPGGGNLQGSLHKEFLDIGQTEVNMAWWQPPLSLDSWKHVQSWSLILQWKQTLTQERN</sequence>
<dbReference type="PANTHER" id="PTHR31286:SF175">
    <property type="entry name" value="DUF4283 DOMAIN-CONTAINING PROTEIN"/>
    <property type="match status" value="1"/>
</dbReference>
<feature type="region of interest" description="Disordered" evidence="1">
    <location>
        <begin position="314"/>
        <end position="348"/>
    </location>
</feature>
<dbReference type="Proteomes" id="UP000266723">
    <property type="component" value="Unassembled WGS sequence"/>
</dbReference>
<dbReference type="EMBL" id="QGKV02001556">
    <property type="protein sequence ID" value="KAF3519899.1"/>
    <property type="molecule type" value="Genomic_DNA"/>
</dbReference>
<reference evidence="2 3" key="1">
    <citation type="journal article" date="2020" name="BMC Genomics">
        <title>Intraspecific diversification of the crop wild relative Brassica cretica Lam. using demographic model selection.</title>
        <authorList>
            <person name="Kioukis A."/>
            <person name="Michalopoulou V.A."/>
            <person name="Briers L."/>
            <person name="Pirintsos S."/>
            <person name="Studholme D.J."/>
            <person name="Pavlidis P."/>
            <person name="Sarris P.F."/>
        </authorList>
    </citation>
    <scope>NUCLEOTIDE SEQUENCE [LARGE SCALE GENOMIC DNA]</scope>
    <source>
        <strain evidence="3">cv. PFS-1207/04</strain>
    </source>
</reference>
<evidence type="ECO:0000313" key="3">
    <source>
        <dbReference type="Proteomes" id="UP000266723"/>
    </source>
</evidence>
<comment type="caution">
    <text evidence="2">The sequence shown here is derived from an EMBL/GenBank/DDBJ whole genome shotgun (WGS) entry which is preliminary data.</text>
</comment>
<evidence type="ECO:0000313" key="2">
    <source>
        <dbReference type="EMBL" id="KAF3519899.1"/>
    </source>
</evidence>
<proteinExistence type="predicted"/>
<keyword evidence="3" id="KW-1185">Reference proteome</keyword>